<evidence type="ECO:0000256" key="5">
    <source>
        <dbReference type="ARBA" id="ARBA00023136"/>
    </source>
</evidence>
<dbReference type="EMBL" id="JALJOQ010000024">
    <property type="protein sequence ID" value="KAK9808377.1"/>
    <property type="molecule type" value="Genomic_DNA"/>
</dbReference>
<protein>
    <submittedName>
        <fullName evidence="7">Uncharacterized protein</fullName>
    </submittedName>
</protein>
<dbReference type="GO" id="GO:0016020">
    <property type="term" value="C:membrane"/>
    <property type="evidence" value="ECO:0007669"/>
    <property type="project" value="UniProtKB-SubCell"/>
</dbReference>
<reference evidence="7 8" key="1">
    <citation type="journal article" date="2024" name="Nat. Commun.">
        <title>Phylogenomics reveals the evolutionary origins of lichenization in chlorophyte algae.</title>
        <authorList>
            <person name="Puginier C."/>
            <person name="Libourel C."/>
            <person name="Otte J."/>
            <person name="Skaloud P."/>
            <person name="Haon M."/>
            <person name="Grisel S."/>
            <person name="Petersen M."/>
            <person name="Berrin J.G."/>
            <person name="Delaux P.M."/>
            <person name="Dal Grande F."/>
            <person name="Keller J."/>
        </authorList>
    </citation>
    <scope>NUCLEOTIDE SEQUENCE [LARGE SCALE GENOMIC DNA]</scope>
    <source>
        <strain evidence="7 8">SAG 2036</strain>
    </source>
</reference>
<feature type="transmembrane region" description="Helical" evidence="6">
    <location>
        <begin position="78"/>
        <end position="101"/>
    </location>
</feature>
<evidence type="ECO:0000256" key="6">
    <source>
        <dbReference type="SAM" id="Phobius"/>
    </source>
</evidence>
<evidence type="ECO:0000313" key="7">
    <source>
        <dbReference type="EMBL" id="KAK9808377.1"/>
    </source>
</evidence>
<name>A0AAW1PK26_9CHLO</name>
<feature type="transmembrane region" description="Helical" evidence="6">
    <location>
        <begin position="53"/>
        <end position="72"/>
    </location>
</feature>
<keyword evidence="5 6" id="KW-0472">Membrane</keyword>
<keyword evidence="3 6" id="KW-0812">Transmembrane</keyword>
<gene>
    <name evidence="7" type="ORF">WJX73_008763</name>
</gene>
<evidence type="ECO:0000256" key="2">
    <source>
        <dbReference type="ARBA" id="ARBA00009530"/>
    </source>
</evidence>
<dbReference type="Proteomes" id="UP001465755">
    <property type="component" value="Unassembled WGS sequence"/>
</dbReference>
<dbReference type="PANTHER" id="PTHR21659:SF42">
    <property type="entry name" value="UPF0057 MEMBRANE PROTEIN ZK632.10-RELATED"/>
    <property type="match status" value="1"/>
</dbReference>
<comment type="caution">
    <text evidence="7">The sequence shown here is derived from an EMBL/GenBank/DDBJ whole genome shotgun (WGS) entry which is preliminary data.</text>
</comment>
<sequence>MHATSLVDHTTSLTLASCSGRVAEAKRITGERRVHSHTRTLEAGGMALTLRDLGLLLLAFLLPPLCVWLEKGRLDVDFLINLVLTILGWVAGVVHAIYILLTAHKRDPLQQPLV</sequence>
<comment type="similarity">
    <text evidence="2">Belongs to the UPF0057 (PMP3) family.</text>
</comment>
<keyword evidence="4 6" id="KW-1133">Transmembrane helix</keyword>
<dbReference type="AlphaFoldDB" id="A0AAW1PK26"/>
<evidence type="ECO:0000256" key="1">
    <source>
        <dbReference type="ARBA" id="ARBA00004370"/>
    </source>
</evidence>
<evidence type="ECO:0000256" key="3">
    <source>
        <dbReference type="ARBA" id="ARBA00022692"/>
    </source>
</evidence>
<organism evidence="7 8">
    <name type="scientific">Symbiochloris irregularis</name>
    <dbReference type="NCBI Taxonomy" id="706552"/>
    <lineage>
        <taxon>Eukaryota</taxon>
        <taxon>Viridiplantae</taxon>
        <taxon>Chlorophyta</taxon>
        <taxon>core chlorophytes</taxon>
        <taxon>Trebouxiophyceae</taxon>
        <taxon>Trebouxiales</taxon>
        <taxon>Trebouxiaceae</taxon>
        <taxon>Symbiochloris</taxon>
    </lineage>
</organism>
<comment type="subcellular location">
    <subcellularLocation>
        <location evidence="1">Membrane</location>
    </subcellularLocation>
</comment>
<dbReference type="Pfam" id="PF01679">
    <property type="entry name" value="Pmp3"/>
    <property type="match status" value="1"/>
</dbReference>
<evidence type="ECO:0000313" key="8">
    <source>
        <dbReference type="Proteomes" id="UP001465755"/>
    </source>
</evidence>
<proteinExistence type="inferred from homology"/>
<accession>A0AAW1PK26</accession>
<evidence type="ECO:0000256" key="4">
    <source>
        <dbReference type="ARBA" id="ARBA00022989"/>
    </source>
</evidence>
<dbReference type="PANTHER" id="PTHR21659">
    <property type="entry name" value="HYDROPHOBIC PROTEIN RCI2 LOW TEMPERATURE AND SALT RESPONSIVE PROTEIN LTI6 -RELATED"/>
    <property type="match status" value="1"/>
</dbReference>
<keyword evidence="8" id="KW-1185">Reference proteome</keyword>
<dbReference type="InterPro" id="IPR000612">
    <property type="entry name" value="PMP3"/>
</dbReference>